<evidence type="ECO:0000256" key="7">
    <source>
        <dbReference type="ARBA" id="ARBA00023237"/>
    </source>
</evidence>
<sequence>MNTRISHVKPSKLLGLLCGSMTLLCGNAMAVNGAQLGGYGIKNAMMGGASIALPLDAMAAANNPAGMAFVPNSFTTNVQVFQGKSSSDYVLPGNHLTNSTRAFIPEGGINWALNPQVTLGLTATGSGVGAEYGGAALPVPGASHAKSKLENMEIIPNASWKLSPDLAVGAGLNLVRQTFNAEGVIVPTPAGLFELPNHGTQSATGVGLRLGLLWNATPEFSVGATYKTRTRMGKLDGYTHDLLAYSDGKLDVPEQYGVGVAWKPAPHITLAADWLKIVWGGLKAMQDPNGFNWKNQAIVRMGVAWDVNPTWTVRAGFSKNQGQVQSAYTVQNLLAPSIHKHAFTAGASMKLDARSEISAGFELNPSTTLNGTAASTGTSLTSKVSIFMLGYQRSF</sequence>
<dbReference type="InterPro" id="IPR005017">
    <property type="entry name" value="OMPP1/FadL/TodX"/>
</dbReference>
<geneLocation type="plasmid" evidence="9">
    <name>p3</name>
</geneLocation>
<accession>A0AAU7LZP8</accession>
<dbReference type="Pfam" id="PF03349">
    <property type="entry name" value="Toluene_X"/>
    <property type="match status" value="1"/>
</dbReference>
<evidence type="ECO:0000256" key="8">
    <source>
        <dbReference type="SAM" id="SignalP"/>
    </source>
</evidence>
<dbReference type="Gene3D" id="2.40.160.60">
    <property type="entry name" value="Outer membrane protein transport protein (OMPP1/FadL/TodX)"/>
    <property type="match status" value="1"/>
</dbReference>
<dbReference type="GO" id="GO:0009279">
    <property type="term" value="C:cell outer membrane"/>
    <property type="evidence" value="ECO:0007669"/>
    <property type="project" value="UniProtKB-SubCell"/>
</dbReference>
<evidence type="ECO:0000256" key="6">
    <source>
        <dbReference type="ARBA" id="ARBA00023136"/>
    </source>
</evidence>
<name>A0AAU7LZP8_9BURK</name>
<evidence type="ECO:0000256" key="5">
    <source>
        <dbReference type="ARBA" id="ARBA00022729"/>
    </source>
</evidence>
<keyword evidence="5 8" id="KW-0732">Signal</keyword>
<keyword evidence="4" id="KW-0812">Transmembrane</keyword>
<keyword evidence="7" id="KW-0998">Cell outer membrane</keyword>
<dbReference type="SUPFAM" id="SSF56935">
    <property type="entry name" value="Porins"/>
    <property type="match status" value="1"/>
</dbReference>
<keyword evidence="9" id="KW-0614">Plasmid</keyword>
<keyword evidence="3" id="KW-1134">Transmembrane beta strand</keyword>
<dbReference type="PANTHER" id="PTHR35093:SF8">
    <property type="entry name" value="OUTER MEMBRANE PROTEIN NMB0088-RELATED"/>
    <property type="match status" value="1"/>
</dbReference>
<organism evidence="9">
    <name type="scientific">Polaromonas hydrogenivorans</name>
    <dbReference type="NCBI Taxonomy" id="335476"/>
    <lineage>
        <taxon>Bacteria</taxon>
        <taxon>Pseudomonadati</taxon>
        <taxon>Pseudomonadota</taxon>
        <taxon>Betaproteobacteria</taxon>
        <taxon>Burkholderiales</taxon>
        <taxon>Comamonadaceae</taxon>
        <taxon>Polaromonas</taxon>
    </lineage>
</organism>
<dbReference type="RefSeq" id="WP_349283026.1">
    <property type="nucleotide sequence ID" value="NZ_CBCSCU010000050.1"/>
</dbReference>
<protein>
    <submittedName>
        <fullName evidence="9">Outer membrane protein transport protein</fullName>
    </submittedName>
</protein>
<feature type="chain" id="PRO_5043705985" evidence="8">
    <location>
        <begin position="31"/>
        <end position="395"/>
    </location>
</feature>
<evidence type="ECO:0000256" key="4">
    <source>
        <dbReference type="ARBA" id="ARBA00022692"/>
    </source>
</evidence>
<gene>
    <name evidence="9" type="ORF">ABLV49_24145</name>
</gene>
<comment type="subcellular location">
    <subcellularLocation>
        <location evidence="1">Cell outer membrane</location>
        <topology evidence="1">Multi-pass membrane protein</topology>
    </subcellularLocation>
</comment>
<dbReference type="GO" id="GO:0015483">
    <property type="term" value="F:long-chain fatty acid transporting porin activity"/>
    <property type="evidence" value="ECO:0007669"/>
    <property type="project" value="TreeGrafter"/>
</dbReference>
<evidence type="ECO:0000256" key="3">
    <source>
        <dbReference type="ARBA" id="ARBA00022452"/>
    </source>
</evidence>
<feature type="signal peptide" evidence="8">
    <location>
        <begin position="1"/>
        <end position="30"/>
    </location>
</feature>
<dbReference type="PANTHER" id="PTHR35093">
    <property type="entry name" value="OUTER MEMBRANE PROTEIN NMB0088-RELATED"/>
    <property type="match status" value="1"/>
</dbReference>
<evidence type="ECO:0000256" key="1">
    <source>
        <dbReference type="ARBA" id="ARBA00004571"/>
    </source>
</evidence>
<keyword evidence="6" id="KW-0472">Membrane</keyword>
<reference evidence="9" key="1">
    <citation type="submission" date="2024-05" db="EMBL/GenBank/DDBJ databases">
        <authorList>
            <person name="Bunk B."/>
            <person name="Swiderski J."/>
            <person name="Sproer C."/>
            <person name="Thiel V."/>
        </authorList>
    </citation>
    <scope>NUCLEOTIDE SEQUENCE</scope>
    <source>
        <strain evidence="9">DSM 17735</strain>
        <plasmid evidence="9">p3</plasmid>
    </source>
</reference>
<evidence type="ECO:0000313" key="9">
    <source>
        <dbReference type="EMBL" id="XBP73072.1"/>
    </source>
</evidence>
<proteinExistence type="inferred from homology"/>
<evidence type="ECO:0000256" key="2">
    <source>
        <dbReference type="ARBA" id="ARBA00008163"/>
    </source>
</evidence>
<comment type="similarity">
    <text evidence="2">Belongs to the OmpP1/FadL family.</text>
</comment>
<dbReference type="EMBL" id="CP157678">
    <property type="protein sequence ID" value="XBP73072.1"/>
    <property type="molecule type" value="Genomic_DNA"/>
</dbReference>
<dbReference type="AlphaFoldDB" id="A0AAU7LZP8"/>